<comment type="caution">
    <text evidence="1">The sequence shown here is derived from an EMBL/GenBank/DDBJ whole genome shotgun (WGS) entry which is preliminary data.</text>
</comment>
<proteinExistence type="predicted"/>
<gene>
    <name evidence="1" type="ORF">JOF29_008541</name>
</gene>
<reference evidence="1 2" key="1">
    <citation type="submission" date="2021-03" db="EMBL/GenBank/DDBJ databases">
        <title>Sequencing the genomes of 1000 actinobacteria strains.</title>
        <authorList>
            <person name="Klenk H.-P."/>
        </authorList>
    </citation>
    <scope>NUCLEOTIDE SEQUENCE [LARGE SCALE GENOMIC DNA]</scope>
    <source>
        <strain evidence="1 2">DSM 18824</strain>
    </source>
</reference>
<evidence type="ECO:0000313" key="2">
    <source>
        <dbReference type="Proteomes" id="UP000755585"/>
    </source>
</evidence>
<accession>A0ABS4V0W2</accession>
<sequence>MAGVLTRESWIGVAGYGVSFAESHDSTNSSLRRTTDRS</sequence>
<organism evidence="1 2">
    <name type="scientific">Kribbella aluminosa</name>
    <dbReference type="NCBI Taxonomy" id="416017"/>
    <lineage>
        <taxon>Bacteria</taxon>
        <taxon>Bacillati</taxon>
        <taxon>Actinomycetota</taxon>
        <taxon>Actinomycetes</taxon>
        <taxon>Propionibacteriales</taxon>
        <taxon>Kribbellaceae</taxon>
        <taxon>Kribbella</taxon>
    </lineage>
</organism>
<name>A0ABS4V0W2_9ACTN</name>
<dbReference type="EMBL" id="JAGINT010000002">
    <property type="protein sequence ID" value="MBP2357431.1"/>
    <property type="molecule type" value="Genomic_DNA"/>
</dbReference>
<dbReference type="Proteomes" id="UP000755585">
    <property type="component" value="Unassembled WGS sequence"/>
</dbReference>
<keyword evidence="2" id="KW-1185">Reference proteome</keyword>
<protein>
    <submittedName>
        <fullName evidence="1">Uncharacterized protein</fullName>
    </submittedName>
</protein>
<evidence type="ECO:0000313" key="1">
    <source>
        <dbReference type="EMBL" id="MBP2357431.1"/>
    </source>
</evidence>